<feature type="region of interest" description="Disordered" evidence="5">
    <location>
        <begin position="91"/>
        <end position="116"/>
    </location>
</feature>
<dbReference type="EMBL" id="JAHQIW010004272">
    <property type="protein sequence ID" value="KAJ1361806.1"/>
    <property type="molecule type" value="Genomic_DNA"/>
</dbReference>
<gene>
    <name evidence="7" type="primary">GCY9_2</name>
    <name evidence="7" type="ORF">KIN20_021154</name>
</gene>
<keyword evidence="2" id="KW-0812">Transmembrane</keyword>
<dbReference type="GO" id="GO:0016020">
    <property type="term" value="C:membrane"/>
    <property type="evidence" value="ECO:0007669"/>
    <property type="project" value="UniProtKB-SubCell"/>
</dbReference>
<evidence type="ECO:0000313" key="7">
    <source>
        <dbReference type="EMBL" id="KAJ1361806.1"/>
    </source>
</evidence>
<evidence type="ECO:0000256" key="2">
    <source>
        <dbReference type="ARBA" id="ARBA00022692"/>
    </source>
</evidence>
<reference evidence="7" key="1">
    <citation type="submission" date="2021-06" db="EMBL/GenBank/DDBJ databases">
        <title>Parelaphostrongylus tenuis whole genome reference sequence.</title>
        <authorList>
            <person name="Garwood T.J."/>
            <person name="Larsen P.A."/>
            <person name="Fountain-Jones N.M."/>
            <person name="Garbe J.R."/>
            <person name="Macchietto M.G."/>
            <person name="Kania S.A."/>
            <person name="Gerhold R.W."/>
            <person name="Richards J.E."/>
            <person name="Wolf T.M."/>
        </authorList>
    </citation>
    <scope>NUCLEOTIDE SEQUENCE</scope>
    <source>
        <strain evidence="7">MNPRO001-30</strain>
        <tissue evidence="7">Meninges</tissue>
    </source>
</reference>
<proteinExistence type="predicted"/>
<dbReference type="Proteomes" id="UP001196413">
    <property type="component" value="Unassembled WGS sequence"/>
</dbReference>
<name>A0AAD5N3Z0_PARTN</name>
<dbReference type="SUPFAM" id="SSF53822">
    <property type="entry name" value="Periplasmic binding protein-like I"/>
    <property type="match status" value="1"/>
</dbReference>
<keyword evidence="3" id="KW-1133">Transmembrane helix</keyword>
<evidence type="ECO:0000259" key="6">
    <source>
        <dbReference type="Pfam" id="PF01094"/>
    </source>
</evidence>
<comment type="subcellular location">
    <subcellularLocation>
        <location evidence="1">Membrane</location>
    </subcellularLocation>
</comment>
<dbReference type="Pfam" id="PF01094">
    <property type="entry name" value="ANF_receptor"/>
    <property type="match status" value="1"/>
</dbReference>
<evidence type="ECO:0000313" key="8">
    <source>
        <dbReference type="Proteomes" id="UP001196413"/>
    </source>
</evidence>
<keyword evidence="8" id="KW-1185">Reference proteome</keyword>
<evidence type="ECO:0000256" key="5">
    <source>
        <dbReference type="SAM" id="MobiDB-lite"/>
    </source>
</evidence>
<feature type="domain" description="Receptor ligand binding region" evidence="6">
    <location>
        <begin position="3"/>
        <end position="64"/>
    </location>
</feature>
<comment type="caution">
    <text evidence="7">The sequence shown here is derived from an EMBL/GenBank/DDBJ whole genome shotgun (WGS) entry which is preliminary data.</text>
</comment>
<dbReference type="InterPro" id="IPR001828">
    <property type="entry name" value="ANF_lig-bd_rcpt"/>
</dbReference>
<evidence type="ECO:0000256" key="3">
    <source>
        <dbReference type="ARBA" id="ARBA00022989"/>
    </source>
</evidence>
<keyword evidence="4" id="KW-0472">Membrane</keyword>
<sequence>MSLYDALFLYGLALRDAYEEIGGFDVHQNGSLIWSKMANRQFKGVTGQVLMNHKAIRVPSYATYHITNGTLRIVVELEAKTVSKERCEKKQIRAASSGNHSGIGDKKGASTWFSTS</sequence>
<accession>A0AAD5N3Z0</accession>
<keyword evidence="7" id="KW-0675">Receptor</keyword>
<protein>
    <submittedName>
        <fullName evidence="7">Receptor-type guanylate cyclase gcy-9</fullName>
    </submittedName>
</protein>
<dbReference type="Gene3D" id="3.40.50.2300">
    <property type="match status" value="1"/>
</dbReference>
<evidence type="ECO:0000256" key="1">
    <source>
        <dbReference type="ARBA" id="ARBA00004370"/>
    </source>
</evidence>
<evidence type="ECO:0000256" key="4">
    <source>
        <dbReference type="ARBA" id="ARBA00023136"/>
    </source>
</evidence>
<organism evidence="7 8">
    <name type="scientific">Parelaphostrongylus tenuis</name>
    <name type="common">Meningeal worm</name>
    <dbReference type="NCBI Taxonomy" id="148309"/>
    <lineage>
        <taxon>Eukaryota</taxon>
        <taxon>Metazoa</taxon>
        <taxon>Ecdysozoa</taxon>
        <taxon>Nematoda</taxon>
        <taxon>Chromadorea</taxon>
        <taxon>Rhabditida</taxon>
        <taxon>Rhabditina</taxon>
        <taxon>Rhabditomorpha</taxon>
        <taxon>Strongyloidea</taxon>
        <taxon>Metastrongylidae</taxon>
        <taxon>Parelaphostrongylus</taxon>
    </lineage>
</organism>
<dbReference type="InterPro" id="IPR028082">
    <property type="entry name" value="Peripla_BP_I"/>
</dbReference>
<dbReference type="AlphaFoldDB" id="A0AAD5N3Z0"/>